<dbReference type="Proteomes" id="UP000254893">
    <property type="component" value="Unassembled WGS sequence"/>
</dbReference>
<dbReference type="AlphaFoldDB" id="A0A380B8T5"/>
<evidence type="ECO:0000313" key="1">
    <source>
        <dbReference type="EMBL" id="SUI96916.1"/>
    </source>
</evidence>
<sequence>MYKVAFKAKFASASKEEDEKYFMVGLSEDEFDYEKYILFQKSYDTEESEDIFIECNGDQCINCCTHVSISNTTMILHIEESEITIDIGHVILPENFMNYLKYIFGDILQVKD</sequence>
<dbReference type="RefSeq" id="WP_115168761.1">
    <property type="nucleotide sequence ID" value="NZ_UGYW01000001.1"/>
</dbReference>
<gene>
    <name evidence="1" type="ORF">NCTC11388_00215</name>
</gene>
<accession>A0A380B8T5</accession>
<evidence type="ECO:0008006" key="3">
    <source>
        <dbReference type="Google" id="ProtNLM"/>
    </source>
</evidence>
<dbReference type="EMBL" id="UGYW01000001">
    <property type="protein sequence ID" value="SUI96916.1"/>
    <property type="molecule type" value="Genomic_DNA"/>
</dbReference>
<proteinExistence type="predicted"/>
<protein>
    <recommendedName>
        <fullName evidence="3">Immunity protein 10</fullName>
    </recommendedName>
</protein>
<reference evidence="1 2" key="1">
    <citation type="submission" date="2018-06" db="EMBL/GenBank/DDBJ databases">
        <authorList>
            <consortium name="Pathogen Informatics"/>
            <person name="Doyle S."/>
        </authorList>
    </citation>
    <scope>NUCLEOTIDE SEQUENCE [LARGE SCALE GENOMIC DNA]</scope>
    <source>
        <strain evidence="1 2">NCTC11388</strain>
    </source>
</reference>
<organism evidence="1 2">
    <name type="scientific">Sphingobacterium spiritivorum</name>
    <name type="common">Flavobacterium spiritivorum</name>
    <dbReference type="NCBI Taxonomy" id="258"/>
    <lineage>
        <taxon>Bacteria</taxon>
        <taxon>Pseudomonadati</taxon>
        <taxon>Bacteroidota</taxon>
        <taxon>Sphingobacteriia</taxon>
        <taxon>Sphingobacteriales</taxon>
        <taxon>Sphingobacteriaceae</taxon>
        <taxon>Sphingobacterium</taxon>
    </lineage>
</organism>
<evidence type="ECO:0000313" key="2">
    <source>
        <dbReference type="Proteomes" id="UP000254893"/>
    </source>
</evidence>
<name>A0A380B8T5_SPHSI</name>